<sequence>MTASCCGEAEPSSTCAAKADDFRPIGAERRRYRPPMPVLEIIQLTGAVLVCAALIGGFLG</sequence>
<keyword evidence="1" id="KW-1133">Transmembrane helix</keyword>
<protein>
    <submittedName>
        <fullName evidence="2">Uncharacterized protein</fullName>
    </submittedName>
</protein>
<gene>
    <name evidence="2" type="ORF">J1C48_01975</name>
</gene>
<accession>A0A939FTL7</accession>
<proteinExistence type="predicted"/>
<dbReference type="Proteomes" id="UP000664122">
    <property type="component" value="Unassembled WGS sequence"/>
</dbReference>
<evidence type="ECO:0000313" key="3">
    <source>
        <dbReference type="Proteomes" id="UP000664122"/>
    </source>
</evidence>
<keyword evidence="3" id="KW-1185">Reference proteome</keyword>
<keyword evidence="1" id="KW-0472">Membrane</keyword>
<name>A0A939FTL7_9HYPH</name>
<reference evidence="2" key="1">
    <citation type="submission" date="2021-03" db="EMBL/GenBank/DDBJ databases">
        <title>Whole genome sequence of Jiella sp. CQZ9-1.</title>
        <authorList>
            <person name="Tuo L."/>
        </authorList>
    </citation>
    <scope>NUCLEOTIDE SEQUENCE</scope>
    <source>
        <strain evidence="2">CQZ9-1</strain>
    </source>
</reference>
<dbReference type="RefSeq" id="WP_207255964.1">
    <property type="nucleotide sequence ID" value="NZ_JAFMPP010000001.1"/>
</dbReference>
<organism evidence="2 3">
    <name type="scientific">Jiella flava</name>
    <dbReference type="NCBI Taxonomy" id="2816857"/>
    <lineage>
        <taxon>Bacteria</taxon>
        <taxon>Pseudomonadati</taxon>
        <taxon>Pseudomonadota</taxon>
        <taxon>Alphaproteobacteria</taxon>
        <taxon>Hyphomicrobiales</taxon>
        <taxon>Aurantimonadaceae</taxon>
        <taxon>Jiella</taxon>
    </lineage>
</organism>
<feature type="transmembrane region" description="Helical" evidence="1">
    <location>
        <begin position="38"/>
        <end position="59"/>
    </location>
</feature>
<dbReference type="EMBL" id="JAFMPP010000001">
    <property type="protein sequence ID" value="MBO0661332.1"/>
    <property type="molecule type" value="Genomic_DNA"/>
</dbReference>
<evidence type="ECO:0000313" key="2">
    <source>
        <dbReference type="EMBL" id="MBO0661332.1"/>
    </source>
</evidence>
<evidence type="ECO:0000256" key="1">
    <source>
        <dbReference type="SAM" id="Phobius"/>
    </source>
</evidence>
<dbReference type="AlphaFoldDB" id="A0A939FTL7"/>
<keyword evidence="1" id="KW-0812">Transmembrane</keyword>
<comment type="caution">
    <text evidence="2">The sequence shown here is derived from an EMBL/GenBank/DDBJ whole genome shotgun (WGS) entry which is preliminary data.</text>
</comment>